<feature type="transmembrane region" description="Helical" evidence="6">
    <location>
        <begin position="35"/>
        <end position="54"/>
    </location>
</feature>
<evidence type="ECO:0000256" key="1">
    <source>
        <dbReference type="ARBA" id="ARBA00004141"/>
    </source>
</evidence>
<dbReference type="GO" id="GO:0016020">
    <property type="term" value="C:membrane"/>
    <property type="evidence" value="ECO:0007669"/>
    <property type="project" value="UniProtKB-SubCell"/>
</dbReference>
<feature type="transmembrane region" description="Helical" evidence="6">
    <location>
        <begin position="89"/>
        <end position="107"/>
    </location>
</feature>
<sequence length="200" mass="22409">MALGGLILLVVNETNTSGSNRTEAHHDFSERKIRLIFGAFALLSLLSNVTFFLLPKRKPENALEDNSDVERGFWDTLAFTFKAFASPKLWLLSFSWMYLGLSTAFYLGPYPTALIFTESLTEHTTLIPFYACSIGFGEIICGLIISYGSNKFRNFARLPTITIAIVTHLITFLLILLSTPRESSLRPTKQPALLIQPKQV</sequence>
<dbReference type="PANTHER" id="PTHR23294:SF18">
    <property type="entry name" value="UNC93-LIKE PROTEIN MFSD11"/>
    <property type="match status" value="1"/>
</dbReference>
<keyword evidence="4 6" id="KW-1133">Transmembrane helix</keyword>
<dbReference type="Gene3D" id="1.20.1250.20">
    <property type="entry name" value="MFS general substrate transporter like domains"/>
    <property type="match status" value="1"/>
</dbReference>
<comment type="subcellular location">
    <subcellularLocation>
        <location evidence="1">Membrane</location>
        <topology evidence="1">Multi-pass membrane protein</topology>
    </subcellularLocation>
</comment>
<name>A0A0M3JR79_ANISI</name>
<feature type="transmembrane region" description="Helical" evidence="6">
    <location>
        <begin position="127"/>
        <end position="146"/>
    </location>
</feature>
<evidence type="ECO:0000256" key="5">
    <source>
        <dbReference type="ARBA" id="ARBA00023136"/>
    </source>
</evidence>
<dbReference type="InterPro" id="IPR010291">
    <property type="entry name" value="Ion_channel_UNC-93"/>
</dbReference>
<keyword evidence="8" id="KW-1185">Reference proteome</keyword>
<dbReference type="InterPro" id="IPR036259">
    <property type="entry name" value="MFS_trans_sf"/>
</dbReference>
<feature type="transmembrane region" description="Helical" evidence="6">
    <location>
        <begin position="158"/>
        <end position="177"/>
    </location>
</feature>
<evidence type="ECO:0000256" key="2">
    <source>
        <dbReference type="ARBA" id="ARBA00009172"/>
    </source>
</evidence>
<evidence type="ECO:0000256" key="3">
    <source>
        <dbReference type="ARBA" id="ARBA00022692"/>
    </source>
</evidence>
<evidence type="ECO:0000313" key="9">
    <source>
        <dbReference type="WBParaSite" id="ASIM_0001021701-mRNA-1"/>
    </source>
</evidence>
<accession>A0A0M3JR79</accession>
<proteinExistence type="inferred from homology"/>
<dbReference type="InterPro" id="IPR051617">
    <property type="entry name" value="UNC-93-like_regulator"/>
</dbReference>
<organism evidence="9">
    <name type="scientific">Anisakis simplex</name>
    <name type="common">Herring worm</name>
    <dbReference type="NCBI Taxonomy" id="6269"/>
    <lineage>
        <taxon>Eukaryota</taxon>
        <taxon>Metazoa</taxon>
        <taxon>Ecdysozoa</taxon>
        <taxon>Nematoda</taxon>
        <taxon>Chromadorea</taxon>
        <taxon>Rhabditida</taxon>
        <taxon>Spirurina</taxon>
        <taxon>Ascaridomorpha</taxon>
        <taxon>Ascaridoidea</taxon>
        <taxon>Anisakidae</taxon>
        <taxon>Anisakis</taxon>
        <taxon>Anisakis simplex complex</taxon>
    </lineage>
</organism>
<reference evidence="7 8" key="2">
    <citation type="submission" date="2018-11" db="EMBL/GenBank/DDBJ databases">
        <authorList>
            <consortium name="Pathogen Informatics"/>
        </authorList>
    </citation>
    <scope>NUCLEOTIDE SEQUENCE [LARGE SCALE GENOMIC DNA]</scope>
</reference>
<evidence type="ECO:0000256" key="4">
    <source>
        <dbReference type="ARBA" id="ARBA00022989"/>
    </source>
</evidence>
<gene>
    <name evidence="7" type="ORF">ASIM_LOCUS9948</name>
</gene>
<comment type="similarity">
    <text evidence="2">Belongs to the unc-93 family.</text>
</comment>
<dbReference type="WBParaSite" id="ASIM_0001021701-mRNA-1">
    <property type="protein sequence ID" value="ASIM_0001021701-mRNA-1"/>
    <property type="gene ID" value="ASIM_0001021701"/>
</dbReference>
<evidence type="ECO:0000256" key="6">
    <source>
        <dbReference type="SAM" id="Phobius"/>
    </source>
</evidence>
<dbReference type="Pfam" id="PF05978">
    <property type="entry name" value="UNC-93"/>
    <property type="match status" value="1"/>
</dbReference>
<dbReference type="PANTHER" id="PTHR23294">
    <property type="entry name" value="ET TRANSLATION PRODUCT-RELATED"/>
    <property type="match status" value="1"/>
</dbReference>
<dbReference type="OrthoDB" id="5856527at2759"/>
<evidence type="ECO:0000313" key="8">
    <source>
        <dbReference type="Proteomes" id="UP000267096"/>
    </source>
</evidence>
<keyword evidence="3 6" id="KW-0812">Transmembrane</keyword>
<protein>
    <submittedName>
        <fullName evidence="9">UNC93-like protein MFSD11 (inferred by orthology to a human protein)</fullName>
    </submittedName>
</protein>
<dbReference type="AlphaFoldDB" id="A0A0M3JR79"/>
<dbReference type="SUPFAM" id="SSF103473">
    <property type="entry name" value="MFS general substrate transporter"/>
    <property type="match status" value="1"/>
</dbReference>
<dbReference type="Proteomes" id="UP000267096">
    <property type="component" value="Unassembled WGS sequence"/>
</dbReference>
<evidence type="ECO:0000313" key="7">
    <source>
        <dbReference type="EMBL" id="VDK42083.1"/>
    </source>
</evidence>
<reference evidence="9" key="1">
    <citation type="submission" date="2017-02" db="UniProtKB">
        <authorList>
            <consortium name="WormBaseParasite"/>
        </authorList>
    </citation>
    <scope>IDENTIFICATION</scope>
</reference>
<keyword evidence="5 6" id="KW-0472">Membrane</keyword>
<dbReference type="EMBL" id="UYRR01030977">
    <property type="protein sequence ID" value="VDK42083.1"/>
    <property type="molecule type" value="Genomic_DNA"/>
</dbReference>